<accession>A0A2G4SFR8</accession>
<keyword evidence="3" id="KW-1185">Reference proteome</keyword>
<gene>
    <name evidence="2" type="ORF">RHIMIDRAFT_242427</name>
</gene>
<reference evidence="2 3" key="1">
    <citation type="journal article" date="2016" name="Proc. Natl. Acad. Sci. U.S.A.">
        <title>Lipid metabolic changes in an early divergent fungus govern the establishment of a mutualistic symbiosis with endobacteria.</title>
        <authorList>
            <person name="Lastovetsky O.A."/>
            <person name="Gaspar M.L."/>
            <person name="Mondo S.J."/>
            <person name="LaButti K.M."/>
            <person name="Sandor L."/>
            <person name="Grigoriev I.V."/>
            <person name="Henry S.A."/>
            <person name="Pawlowska T.E."/>
        </authorList>
    </citation>
    <scope>NUCLEOTIDE SEQUENCE [LARGE SCALE GENOMIC DNA]</scope>
    <source>
        <strain evidence="2 3">ATCC 52813</strain>
    </source>
</reference>
<evidence type="ECO:0000313" key="2">
    <source>
        <dbReference type="EMBL" id="PHZ07613.1"/>
    </source>
</evidence>
<dbReference type="EMBL" id="KZ303873">
    <property type="protein sequence ID" value="PHZ07613.1"/>
    <property type="molecule type" value="Genomic_DNA"/>
</dbReference>
<dbReference type="Proteomes" id="UP000242254">
    <property type="component" value="Unassembled WGS sequence"/>
</dbReference>
<protein>
    <recommendedName>
        <fullName evidence="4">COX assembly mitochondrial protein</fullName>
    </recommendedName>
</protein>
<dbReference type="RefSeq" id="XP_023461321.1">
    <property type="nucleotide sequence ID" value="XM_023609780.1"/>
</dbReference>
<proteinExistence type="predicted"/>
<dbReference type="GeneID" id="35440770"/>
<sequence>MTNNNNKAREFIETYVNQSTDEQDYLLKEQPRYDPTKPIPNVKIEEQKKEQLPEKTESHFNMHAQTVNPIPTGSSDKPSMETYTSSREQRNEIHETALTVCADLHENLMTCFQHGSWWDKAKMCEEQKQKFWACYSAQKQFLKGVNYKGPGNTEQEDARILVGAYKLRDKLGNNSETA</sequence>
<organism evidence="2 3">
    <name type="scientific">Rhizopus microsporus ATCC 52813</name>
    <dbReference type="NCBI Taxonomy" id="1340429"/>
    <lineage>
        <taxon>Eukaryota</taxon>
        <taxon>Fungi</taxon>
        <taxon>Fungi incertae sedis</taxon>
        <taxon>Mucoromycota</taxon>
        <taxon>Mucoromycotina</taxon>
        <taxon>Mucoromycetes</taxon>
        <taxon>Mucorales</taxon>
        <taxon>Mucorineae</taxon>
        <taxon>Rhizopodaceae</taxon>
        <taxon>Rhizopus</taxon>
    </lineage>
</organism>
<evidence type="ECO:0000256" key="1">
    <source>
        <dbReference type="SAM" id="MobiDB-lite"/>
    </source>
</evidence>
<feature type="compositionally biased region" description="Basic and acidic residues" evidence="1">
    <location>
        <begin position="43"/>
        <end position="55"/>
    </location>
</feature>
<evidence type="ECO:0000313" key="3">
    <source>
        <dbReference type="Proteomes" id="UP000242254"/>
    </source>
</evidence>
<feature type="region of interest" description="Disordered" evidence="1">
    <location>
        <begin position="25"/>
        <end position="55"/>
    </location>
</feature>
<evidence type="ECO:0008006" key="4">
    <source>
        <dbReference type="Google" id="ProtNLM"/>
    </source>
</evidence>
<name>A0A2G4SFR8_RHIZD</name>
<feature type="compositionally biased region" description="Basic and acidic residues" evidence="1">
    <location>
        <begin position="25"/>
        <end position="35"/>
    </location>
</feature>
<dbReference type="AlphaFoldDB" id="A0A2G4SFR8"/>